<dbReference type="SUPFAM" id="SSF100950">
    <property type="entry name" value="NagB/RpiA/CoA transferase-like"/>
    <property type="match status" value="1"/>
</dbReference>
<dbReference type="Gene3D" id="3.40.50.10420">
    <property type="entry name" value="NagB/RpiA/CoA transferase-like"/>
    <property type="match status" value="1"/>
</dbReference>
<dbReference type="Proteomes" id="UP001165136">
    <property type="component" value="Unassembled WGS sequence"/>
</dbReference>
<dbReference type="InterPro" id="IPR002698">
    <property type="entry name" value="FTHF_cligase"/>
</dbReference>
<comment type="caution">
    <text evidence="2">The sequence shown here is derived from an EMBL/GenBank/DDBJ whole genome shotgun (WGS) entry which is preliminary data.</text>
</comment>
<dbReference type="GO" id="GO:0005737">
    <property type="term" value="C:cytoplasm"/>
    <property type="evidence" value="ECO:0007669"/>
    <property type="project" value="TreeGrafter"/>
</dbReference>
<sequence>MNRSSARIGKGAGYSDLEVALLIEDGLVTDETTIVAPVHHLQVVDEEIPETEHDFSVDLIVTPHEVIECPNRRRPRGLVWEDLTSEKIEAIPVLGLRAKARGQGRRRSHDRKLRRRRLRSGPSIESGRRNARPAFSLPDGVRPSSKIMPVTTRTTHASLEWFW</sequence>
<dbReference type="PANTHER" id="PTHR13017">
    <property type="entry name" value="5-FORMYLTETRAHYDROFOLATE CYCLO-LIGASE-RELATED"/>
    <property type="match status" value="1"/>
</dbReference>
<name>A0A9W6R8T3_9PSEU</name>
<dbReference type="InterPro" id="IPR024185">
    <property type="entry name" value="FTHF_cligase-like_sf"/>
</dbReference>
<dbReference type="AlphaFoldDB" id="A0A9W6R8T3"/>
<keyword evidence="3" id="KW-1185">Reference proteome</keyword>
<evidence type="ECO:0000313" key="2">
    <source>
        <dbReference type="EMBL" id="GLY71358.1"/>
    </source>
</evidence>
<proteinExistence type="predicted"/>
<evidence type="ECO:0008006" key="4">
    <source>
        <dbReference type="Google" id="ProtNLM"/>
    </source>
</evidence>
<dbReference type="Pfam" id="PF01812">
    <property type="entry name" value="5-FTHF_cyc-lig"/>
    <property type="match status" value="1"/>
</dbReference>
<feature type="region of interest" description="Disordered" evidence="1">
    <location>
        <begin position="100"/>
        <end position="141"/>
    </location>
</feature>
<dbReference type="InterPro" id="IPR037171">
    <property type="entry name" value="NagB/RpiA_transferase-like"/>
</dbReference>
<organism evidence="2 3">
    <name type="scientific">Amycolatopsis taiwanensis</name>
    <dbReference type="NCBI Taxonomy" id="342230"/>
    <lineage>
        <taxon>Bacteria</taxon>
        <taxon>Bacillati</taxon>
        <taxon>Actinomycetota</taxon>
        <taxon>Actinomycetes</taxon>
        <taxon>Pseudonocardiales</taxon>
        <taxon>Pseudonocardiaceae</taxon>
        <taxon>Amycolatopsis</taxon>
    </lineage>
</organism>
<gene>
    <name evidence="2" type="ORF">Atai01_79770</name>
</gene>
<reference evidence="2" key="1">
    <citation type="submission" date="2023-03" db="EMBL/GenBank/DDBJ databases">
        <title>Amycolatopsis taiwanensis NBRC 103393.</title>
        <authorList>
            <person name="Ichikawa N."/>
            <person name="Sato H."/>
            <person name="Tonouchi N."/>
        </authorList>
    </citation>
    <scope>NUCLEOTIDE SEQUENCE</scope>
    <source>
        <strain evidence="2">NBRC 103393</strain>
    </source>
</reference>
<dbReference type="RefSeq" id="WP_349497659.1">
    <property type="nucleotide sequence ID" value="NZ_BSTI01000035.1"/>
</dbReference>
<dbReference type="EMBL" id="BSTI01000035">
    <property type="protein sequence ID" value="GLY71358.1"/>
    <property type="molecule type" value="Genomic_DNA"/>
</dbReference>
<evidence type="ECO:0000256" key="1">
    <source>
        <dbReference type="SAM" id="MobiDB-lite"/>
    </source>
</evidence>
<evidence type="ECO:0000313" key="3">
    <source>
        <dbReference type="Proteomes" id="UP001165136"/>
    </source>
</evidence>
<protein>
    <recommendedName>
        <fullName evidence="4">5-formyltetrahydrofolate cyclo-ligase</fullName>
    </recommendedName>
</protein>
<feature type="compositionally biased region" description="Basic residues" evidence="1">
    <location>
        <begin position="100"/>
        <end position="119"/>
    </location>
</feature>
<dbReference type="PANTHER" id="PTHR13017:SF0">
    <property type="entry name" value="METHENYLTETRAHYDROFOLATE SYNTHASE DOMAIN-CONTAINING PROTEIN"/>
    <property type="match status" value="1"/>
</dbReference>
<accession>A0A9W6R8T3</accession>